<feature type="region of interest" description="Disordered" evidence="1">
    <location>
        <begin position="315"/>
        <end position="356"/>
    </location>
</feature>
<organism evidence="4 5">
    <name type="scientific">Mycena belliarum</name>
    <dbReference type="NCBI Taxonomy" id="1033014"/>
    <lineage>
        <taxon>Eukaryota</taxon>
        <taxon>Fungi</taxon>
        <taxon>Dikarya</taxon>
        <taxon>Basidiomycota</taxon>
        <taxon>Agaricomycotina</taxon>
        <taxon>Agaricomycetes</taxon>
        <taxon>Agaricomycetidae</taxon>
        <taxon>Agaricales</taxon>
        <taxon>Marasmiineae</taxon>
        <taxon>Mycenaceae</taxon>
        <taxon>Mycena</taxon>
    </lineage>
</organism>
<evidence type="ECO:0000313" key="4">
    <source>
        <dbReference type="EMBL" id="KAJ7091862.1"/>
    </source>
</evidence>
<evidence type="ECO:0000313" key="5">
    <source>
        <dbReference type="Proteomes" id="UP001222325"/>
    </source>
</evidence>
<comment type="caution">
    <text evidence="4">The sequence shown here is derived from an EMBL/GenBank/DDBJ whole genome shotgun (WGS) entry which is preliminary data.</text>
</comment>
<evidence type="ECO:0000256" key="1">
    <source>
        <dbReference type="SAM" id="MobiDB-lite"/>
    </source>
</evidence>
<feature type="transmembrane region" description="Helical" evidence="2">
    <location>
        <begin position="357"/>
        <end position="380"/>
    </location>
</feature>
<dbReference type="PROSITE" id="PS51257">
    <property type="entry name" value="PROKAR_LIPOPROTEIN"/>
    <property type="match status" value="1"/>
</dbReference>
<keyword evidence="2" id="KW-0472">Membrane</keyword>
<dbReference type="AlphaFoldDB" id="A0AAD6XVY5"/>
<gene>
    <name evidence="4" type="ORF">B0H15DRAFT_778027</name>
</gene>
<sequence length="381" mass="40029">MAWQRTLLSLSALASCAVVYAQEPPGFIPLSEKKFKYPDGIPLKVDTDDYGRGAQFGVNQCGPKTEGQTSVCQTALINSLDDFCLWAPPKPNSTIGDTEGEAVAWCTKPGHGARVIPKGALTGVQFMRTRVHYSSPDYVQVVGTIDQTQINIAKDDFGGEMDSHGADRRGNPLGGIFYSNAFPSSGGDKNKYEQVIEWHNFMGSNTFCLKACDPAGKNAAKFCEHRFDRIGCEFNAPSKPFASITGTFESCKGENQDFPGVYFENGKEKLYEQPPEALGPITSVPYTARIPASSDCVAQPSSLLYAAAATVTGTGTTTTSAAAGGTTKATSTGGKATSAGANSVAPSKSSTPGSSDAPATVVVSSALAGIFSVFLLCIFAL</sequence>
<feature type="signal peptide" evidence="3">
    <location>
        <begin position="1"/>
        <end position="21"/>
    </location>
</feature>
<dbReference type="EMBL" id="JARJCN010000019">
    <property type="protein sequence ID" value="KAJ7091862.1"/>
    <property type="molecule type" value="Genomic_DNA"/>
</dbReference>
<feature type="compositionally biased region" description="Low complexity" evidence="1">
    <location>
        <begin position="315"/>
        <end position="341"/>
    </location>
</feature>
<reference evidence="4" key="1">
    <citation type="submission" date="2023-03" db="EMBL/GenBank/DDBJ databases">
        <title>Massive genome expansion in bonnet fungi (Mycena s.s.) driven by repeated elements and novel gene families across ecological guilds.</title>
        <authorList>
            <consortium name="Lawrence Berkeley National Laboratory"/>
            <person name="Harder C.B."/>
            <person name="Miyauchi S."/>
            <person name="Viragh M."/>
            <person name="Kuo A."/>
            <person name="Thoen E."/>
            <person name="Andreopoulos B."/>
            <person name="Lu D."/>
            <person name="Skrede I."/>
            <person name="Drula E."/>
            <person name="Henrissat B."/>
            <person name="Morin E."/>
            <person name="Kohler A."/>
            <person name="Barry K."/>
            <person name="LaButti K."/>
            <person name="Morin E."/>
            <person name="Salamov A."/>
            <person name="Lipzen A."/>
            <person name="Mereny Z."/>
            <person name="Hegedus B."/>
            <person name="Baldrian P."/>
            <person name="Stursova M."/>
            <person name="Weitz H."/>
            <person name="Taylor A."/>
            <person name="Grigoriev I.V."/>
            <person name="Nagy L.G."/>
            <person name="Martin F."/>
            <person name="Kauserud H."/>
        </authorList>
    </citation>
    <scope>NUCLEOTIDE SEQUENCE</scope>
    <source>
        <strain evidence="4">CBHHK173m</strain>
    </source>
</reference>
<dbReference type="Proteomes" id="UP001222325">
    <property type="component" value="Unassembled WGS sequence"/>
</dbReference>
<accession>A0AAD6XVY5</accession>
<feature type="chain" id="PRO_5042095544" evidence="3">
    <location>
        <begin position="22"/>
        <end position="381"/>
    </location>
</feature>
<evidence type="ECO:0000256" key="2">
    <source>
        <dbReference type="SAM" id="Phobius"/>
    </source>
</evidence>
<keyword evidence="3" id="KW-0732">Signal</keyword>
<proteinExistence type="predicted"/>
<keyword evidence="5" id="KW-1185">Reference proteome</keyword>
<keyword evidence="2" id="KW-0812">Transmembrane</keyword>
<keyword evidence="2" id="KW-1133">Transmembrane helix</keyword>
<feature type="compositionally biased region" description="Polar residues" evidence="1">
    <location>
        <begin position="344"/>
        <end position="354"/>
    </location>
</feature>
<name>A0AAD6XVY5_9AGAR</name>
<evidence type="ECO:0000256" key="3">
    <source>
        <dbReference type="SAM" id="SignalP"/>
    </source>
</evidence>
<protein>
    <submittedName>
        <fullName evidence="4">Manno protein</fullName>
    </submittedName>
</protein>